<dbReference type="EMBL" id="SMFX01000001">
    <property type="protein sequence ID" value="TCK17080.1"/>
    <property type="molecule type" value="Genomic_DNA"/>
</dbReference>
<comment type="caution">
    <text evidence="2">The sequence shown here is derived from an EMBL/GenBank/DDBJ whole genome shotgun (WGS) entry which is preliminary data.</text>
</comment>
<keyword evidence="1" id="KW-0812">Transmembrane</keyword>
<feature type="transmembrane region" description="Helical" evidence="1">
    <location>
        <begin position="38"/>
        <end position="58"/>
    </location>
</feature>
<keyword evidence="3" id="KW-1185">Reference proteome</keyword>
<evidence type="ECO:0000313" key="2">
    <source>
        <dbReference type="EMBL" id="TCK17080.1"/>
    </source>
</evidence>
<gene>
    <name evidence="2" type="ORF">DFR30_0300</name>
</gene>
<dbReference type="AlphaFoldDB" id="A0A4R1HAC4"/>
<dbReference type="Pfam" id="PF11137">
    <property type="entry name" value="DUF2909"/>
    <property type="match status" value="1"/>
</dbReference>
<sequence length="82" mass="8842">MLIKIFTIAVLIAIVASLLSGMIFMVRDKGKSTRTVKALTMRIALSVSLFGLLMLAIATGHLKPHGIYPANHPVNSQARIAK</sequence>
<dbReference type="RefSeq" id="WP_132970981.1">
    <property type="nucleotide sequence ID" value="NZ_SMFX01000001.1"/>
</dbReference>
<keyword evidence="1" id="KW-0472">Membrane</keyword>
<protein>
    <submittedName>
        <fullName evidence="2">DUF2909 family protein</fullName>
    </submittedName>
</protein>
<evidence type="ECO:0000313" key="3">
    <source>
        <dbReference type="Proteomes" id="UP000295707"/>
    </source>
</evidence>
<dbReference type="Proteomes" id="UP000295707">
    <property type="component" value="Unassembled WGS sequence"/>
</dbReference>
<keyword evidence="1" id="KW-1133">Transmembrane helix</keyword>
<dbReference type="NCBIfam" id="NF033233">
    <property type="entry name" value="twin_helix"/>
    <property type="match status" value="1"/>
</dbReference>
<dbReference type="OrthoDB" id="7066027at2"/>
<evidence type="ECO:0000256" key="1">
    <source>
        <dbReference type="SAM" id="Phobius"/>
    </source>
</evidence>
<name>A0A4R1HAC4_9GAMM</name>
<feature type="transmembrane region" description="Helical" evidence="1">
    <location>
        <begin position="6"/>
        <end position="26"/>
    </location>
</feature>
<reference evidence="2 3" key="1">
    <citation type="submission" date="2019-03" db="EMBL/GenBank/DDBJ databases">
        <title>Genomic Encyclopedia of Type Strains, Phase IV (KMG-IV): sequencing the most valuable type-strain genomes for metagenomic binning, comparative biology and taxonomic classification.</title>
        <authorList>
            <person name="Goeker M."/>
        </authorList>
    </citation>
    <scope>NUCLEOTIDE SEQUENCE [LARGE SCALE GENOMIC DNA]</scope>
    <source>
        <strain evidence="2 3">DSM 19610</strain>
    </source>
</reference>
<accession>A0A4R1HAC4</accession>
<dbReference type="InterPro" id="IPR021313">
    <property type="entry name" value="DUF2909"/>
</dbReference>
<organism evidence="2 3">
    <name type="scientific">Thiogranum longum</name>
    <dbReference type="NCBI Taxonomy" id="1537524"/>
    <lineage>
        <taxon>Bacteria</taxon>
        <taxon>Pseudomonadati</taxon>
        <taxon>Pseudomonadota</taxon>
        <taxon>Gammaproteobacteria</taxon>
        <taxon>Chromatiales</taxon>
        <taxon>Ectothiorhodospiraceae</taxon>
        <taxon>Thiogranum</taxon>
    </lineage>
</organism>
<proteinExistence type="predicted"/>